<evidence type="ECO:0000256" key="1">
    <source>
        <dbReference type="SAM" id="MobiDB-lite"/>
    </source>
</evidence>
<gene>
    <name evidence="2" type="ORF">PHLCEN_2v8425</name>
</gene>
<feature type="compositionally biased region" description="Polar residues" evidence="1">
    <location>
        <begin position="38"/>
        <end position="67"/>
    </location>
</feature>
<evidence type="ECO:0000313" key="2">
    <source>
        <dbReference type="EMBL" id="PSR76522.1"/>
    </source>
</evidence>
<accession>A0A2R6NTS2</accession>
<feature type="compositionally biased region" description="Low complexity" evidence="1">
    <location>
        <begin position="12"/>
        <end position="33"/>
    </location>
</feature>
<sequence>MHSADHGSVPRSASLNDLPSSAASSSHGIASGSPPTPYSSQSSGFPSPMGTPTDSFPTTPVEQSPQFSFPEIMSYEDIESDATPYLYQPFIPPYYYSQCQPTYQLASYLAAQLHDLRSQLPSYADSSLSSAADELDWTSFPYH</sequence>
<dbReference type="EMBL" id="MLYV02000842">
    <property type="protein sequence ID" value="PSR76522.1"/>
    <property type="molecule type" value="Genomic_DNA"/>
</dbReference>
<name>A0A2R6NTS2_9APHY</name>
<comment type="caution">
    <text evidence="2">The sequence shown here is derived from an EMBL/GenBank/DDBJ whole genome shotgun (WGS) entry which is preliminary data.</text>
</comment>
<organism evidence="2 3">
    <name type="scientific">Hermanssonia centrifuga</name>
    <dbReference type="NCBI Taxonomy" id="98765"/>
    <lineage>
        <taxon>Eukaryota</taxon>
        <taxon>Fungi</taxon>
        <taxon>Dikarya</taxon>
        <taxon>Basidiomycota</taxon>
        <taxon>Agaricomycotina</taxon>
        <taxon>Agaricomycetes</taxon>
        <taxon>Polyporales</taxon>
        <taxon>Meruliaceae</taxon>
        <taxon>Hermanssonia</taxon>
    </lineage>
</organism>
<proteinExistence type="predicted"/>
<evidence type="ECO:0000313" key="3">
    <source>
        <dbReference type="Proteomes" id="UP000186601"/>
    </source>
</evidence>
<reference evidence="2 3" key="1">
    <citation type="submission" date="2018-02" db="EMBL/GenBank/DDBJ databases">
        <title>Genome sequence of the basidiomycete white-rot fungus Phlebia centrifuga.</title>
        <authorList>
            <person name="Granchi Z."/>
            <person name="Peng M."/>
            <person name="de Vries R.P."/>
            <person name="Hilden K."/>
            <person name="Makela M.R."/>
            <person name="Grigoriev I."/>
            <person name="Riley R."/>
        </authorList>
    </citation>
    <scope>NUCLEOTIDE SEQUENCE [LARGE SCALE GENOMIC DNA]</scope>
    <source>
        <strain evidence="2 3">FBCC195</strain>
    </source>
</reference>
<protein>
    <submittedName>
        <fullName evidence="2">Uncharacterized protein</fullName>
    </submittedName>
</protein>
<dbReference type="AlphaFoldDB" id="A0A2R6NTS2"/>
<feature type="region of interest" description="Disordered" evidence="1">
    <location>
        <begin position="1"/>
        <end position="70"/>
    </location>
</feature>
<dbReference type="Proteomes" id="UP000186601">
    <property type="component" value="Unassembled WGS sequence"/>
</dbReference>
<keyword evidence="3" id="KW-1185">Reference proteome</keyword>